<dbReference type="Pfam" id="PF14017">
    <property type="entry name" value="DUF4233"/>
    <property type="match status" value="1"/>
</dbReference>
<evidence type="ECO:0000313" key="3">
    <source>
        <dbReference type="Proteomes" id="UP000509638"/>
    </source>
</evidence>
<reference evidence="2 3" key="1">
    <citation type="submission" date="2020-06" db="EMBL/GenBank/DDBJ databases">
        <authorList>
            <person name="Jo H."/>
        </authorList>
    </citation>
    <scope>NUCLEOTIDE SEQUENCE [LARGE SCALE GENOMIC DNA]</scope>
    <source>
        <strain evidence="2 3">I46</strain>
    </source>
</reference>
<dbReference type="InterPro" id="IPR025327">
    <property type="entry name" value="DUF4233"/>
</dbReference>
<keyword evidence="1" id="KW-0812">Transmembrane</keyword>
<dbReference type="RefSeq" id="WP_178009530.1">
    <property type="nucleotide sequence ID" value="NZ_CP058316.1"/>
</dbReference>
<dbReference type="AlphaFoldDB" id="A0A7D5IRD2"/>
<keyword evidence="1" id="KW-0472">Membrane</keyword>
<feature type="transmembrane region" description="Helical" evidence="1">
    <location>
        <begin position="78"/>
        <end position="111"/>
    </location>
</feature>
<protein>
    <submittedName>
        <fullName evidence="2">DUF4233 domain-containing protein</fullName>
    </submittedName>
</protein>
<dbReference type="EMBL" id="CP058316">
    <property type="protein sequence ID" value="QLD10434.1"/>
    <property type="molecule type" value="Genomic_DNA"/>
</dbReference>
<evidence type="ECO:0000256" key="1">
    <source>
        <dbReference type="SAM" id="Phobius"/>
    </source>
</evidence>
<proteinExistence type="predicted"/>
<name>A0A7D5IRD2_9MICO</name>
<evidence type="ECO:0000313" key="2">
    <source>
        <dbReference type="EMBL" id="QLD10434.1"/>
    </source>
</evidence>
<feature type="transmembrane region" description="Helical" evidence="1">
    <location>
        <begin position="21"/>
        <end position="39"/>
    </location>
</feature>
<sequence length="133" mass="13742">MAVVSAPRPRRRRGAAESLGSVVLGFESIVVFLGGLTVYGLDALPASVPSWWGVVLGSLLALVMILTAGALRHRWGIALGWALQAILALGVFLVPALGIVAVVFGAMYAYATIKGAALDRRNAALAADESNGD</sequence>
<dbReference type="Proteomes" id="UP000509638">
    <property type="component" value="Chromosome"/>
</dbReference>
<feature type="transmembrane region" description="Helical" evidence="1">
    <location>
        <begin position="51"/>
        <end position="71"/>
    </location>
</feature>
<keyword evidence="1" id="KW-1133">Transmembrane helix</keyword>
<gene>
    <name evidence="2" type="ORF">HW566_00695</name>
</gene>
<accession>A0A7D5IRD2</accession>
<organism evidence="2 3">
    <name type="scientific">Microbacterium oleivorans</name>
    <dbReference type="NCBI Taxonomy" id="273677"/>
    <lineage>
        <taxon>Bacteria</taxon>
        <taxon>Bacillati</taxon>
        <taxon>Actinomycetota</taxon>
        <taxon>Actinomycetes</taxon>
        <taxon>Micrococcales</taxon>
        <taxon>Microbacteriaceae</taxon>
        <taxon>Microbacterium</taxon>
    </lineage>
</organism>